<evidence type="ECO:0000256" key="4">
    <source>
        <dbReference type="ARBA" id="ARBA00022989"/>
    </source>
</evidence>
<evidence type="ECO:0000256" key="3">
    <source>
        <dbReference type="ARBA" id="ARBA00022692"/>
    </source>
</evidence>
<name>A0A7S0ZH85_9RHOD</name>
<accession>A0A7S0ZH85</accession>
<dbReference type="InterPro" id="IPR012936">
    <property type="entry name" value="Erv_C"/>
</dbReference>
<dbReference type="AlphaFoldDB" id="A0A7S0ZH85"/>
<proteinExistence type="inferred from homology"/>
<evidence type="ECO:0008006" key="10">
    <source>
        <dbReference type="Google" id="ProtNLM"/>
    </source>
</evidence>
<feature type="domain" description="Endoplasmic reticulum vesicle transporter N-terminal" evidence="8">
    <location>
        <begin position="17"/>
        <end position="104"/>
    </location>
</feature>
<dbReference type="PANTHER" id="PTHR10984">
    <property type="entry name" value="ENDOPLASMIC RETICULUM-GOLGI INTERMEDIATE COMPARTMENT PROTEIN"/>
    <property type="match status" value="1"/>
</dbReference>
<feature type="domain" description="Endoplasmic reticulum vesicle transporter C-terminal" evidence="7">
    <location>
        <begin position="156"/>
        <end position="386"/>
    </location>
</feature>
<evidence type="ECO:0000259" key="8">
    <source>
        <dbReference type="Pfam" id="PF13850"/>
    </source>
</evidence>
<evidence type="ECO:0000313" key="9">
    <source>
        <dbReference type="EMBL" id="CAD8821721.1"/>
    </source>
</evidence>
<feature type="transmembrane region" description="Helical" evidence="6">
    <location>
        <begin position="33"/>
        <end position="58"/>
    </location>
</feature>
<keyword evidence="5 6" id="KW-0472">Membrane</keyword>
<evidence type="ECO:0000256" key="2">
    <source>
        <dbReference type="ARBA" id="ARBA00005648"/>
    </source>
</evidence>
<dbReference type="GO" id="GO:0005783">
    <property type="term" value="C:endoplasmic reticulum"/>
    <property type="evidence" value="ECO:0007669"/>
    <property type="project" value="TreeGrafter"/>
</dbReference>
<dbReference type="EMBL" id="HBFP01008548">
    <property type="protein sequence ID" value="CAD8821721.1"/>
    <property type="molecule type" value="Transcribed_RNA"/>
</dbReference>
<dbReference type="Pfam" id="PF07970">
    <property type="entry name" value="COPIIcoated_ERV"/>
    <property type="match status" value="1"/>
</dbReference>
<evidence type="ECO:0000256" key="1">
    <source>
        <dbReference type="ARBA" id="ARBA00004141"/>
    </source>
</evidence>
<dbReference type="GO" id="GO:0030134">
    <property type="term" value="C:COPII-coated ER to Golgi transport vesicle"/>
    <property type="evidence" value="ECO:0007669"/>
    <property type="project" value="TreeGrafter"/>
</dbReference>
<protein>
    <recommendedName>
        <fullName evidence="10">Endoplasmic reticulum vesicle transporter C-terminal domain-containing protein</fullName>
    </recommendedName>
</protein>
<sequence length="405" mass="45726">MMGMGGDRSRGYGGISAWDWYSRTVDEFREKTFFGGLISLISAVLISALIISELIGYLSIERRTEFSVDTEVQDTIKLYIDIDFPEMSCELLGIDVIEINGDMQLGVQNHLYKTSMAVSSNVPNPKHKKEQKPKKTKPFHISSVTMKLPEKYCGSCFGAASSESQCCNTCDDVRKAYEKRGWVLDSVDSIEQCIREGLVSFEKSTEELLNNPDGCNIRGFLEIDKVAGNFHIAPGKTFSVNGVMIHDMSQVQSSLINLKHYIHHFTVGDSYPGRQNPLDGVSKLNSNEEPNGVFEYFLKVVSTKYCRIGWFGRVKTEQKTYQYSIAEYYHQITPNERNRVLPGVYFVYDFSPIAVTLIDTRSSFFHFLVQICAIVGGVFTVARMLDSTVYEGTRFVKKMQIGKSD</sequence>
<evidence type="ECO:0000256" key="5">
    <source>
        <dbReference type="ARBA" id="ARBA00023136"/>
    </source>
</evidence>
<reference evidence="9" key="1">
    <citation type="submission" date="2021-01" db="EMBL/GenBank/DDBJ databases">
        <authorList>
            <person name="Corre E."/>
            <person name="Pelletier E."/>
            <person name="Niang G."/>
            <person name="Scheremetjew M."/>
            <person name="Finn R."/>
            <person name="Kale V."/>
            <person name="Holt S."/>
            <person name="Cochrane G."/>
            <person name="Meng A."/>
            <person name="Brown T."/>
            <person name="Cohen L."/>
        </authorList>
    </citation>
    <scope>NUCLEOTIDE SEQUENCE</scope>
    <source>
        <strain evidence="9">CCMP3278</strain>
    </source>
</reference>
<dbReference type="InterPro" id="IPR039542">
    <property type="entry name" value="Erv_N"/>
</dbReference>
<keyword evidence="3 6" id="KW-0812">Transmembrane</keyword>
<comment type="similarity">
    <text evidence="2">Belongs to the ERGIC family.</text>
</comment>
<evidence type="ECO:0000259" key="7">
    <source>
        <dbReference type="Pfam" id="PF07970"/>
    </source>
</evidence>
<dbReference type="InterPro" id="IPR045888">
    <property type="entry name" value="Erv"/>
</dbReference>
<keyword evidence="4 6" id="KW-1133">Transmembrane helix</keyword>
<dbReference type="Pfam" id="PF13850">
    <property type="entry name" value="ERGIC_N"/>
    <property type="match status" value="1"/>
</dbReference>
<organism evidence="9">
    <name type="scientific">Timspurckia oligopyrenoides</name>
    <dbReference type="NCBI Taxonomy" id="708627"/>
    <lineage>
        <taxon>Eukaryota</taxon>
        <taxon>Rhodophyta</taxon>
        <taxon>Bangiophyceae</taxon>
        <taxon>Porphyridiales</taxon>
        <taxon>Porphyridiaceae</taxon>
        <taxon>Timspurckia</taxon>
    </lineage>
</organism>
<dbReference type="PANTHER" id="PTHR10984:SF25">
    <property type="entry name" value="ENDOPLASMIC RETICULUM-GOLGI INTERMEDIATE COMPARTMENT PROTEIN 3"/>
    <property type="match status" value="1"/>
</dbReference>
<feature type="transmembrane region" description="Helical" evidence="6">
    <location>
        <begin position="364"/>
        <end position="385"/>
    </location>
</feature>
<dbReference type="GO" id="GO:0016020">
    <property type="term" value="C:membrane"/>
    <property type="evidence" value="ECO:0007669"/>
    <property type="project" value="UniProtKB-SubCell"/>
</dbReference>
<comment type="subcellular location">
    <subcellularLocation>
        <location evidence="1">Membrane</location>
        <topology evidence="1">Multi-pass membrane protein</topology>
    </subcellularLocation>
</comment>
<evidence type="ECO:0000256" key="6">
    <source>
        <dbReference type="SAM" id="Phobius"/>
    </source>
</evidence>
<gene>
    <name evidence="9" type="ORF">TOLI1172_LOCUS6117</name>
</gene>